<proteinExistence type="predicted"/>
<comment type="caution">
    <text evidence="4">The sequence shown here is derived from an EMBL/GenBank/DDBJ whole genome shotgun (WGS) entry which is preliminary data.</text>
</comment>
<gene>
    <name evidence="4" type="ORF">FDENT_789</name>
</gene>
<keyword evidence="5" id="KW-1185">Reference proteome</keyword>
<evidence type="ECO:0000313" key="5">
    <source>
        <dbReference type="Proteomes" id="UP000562682"/>
    </source>
</evidence>
<evidence type="ECO:0000256" key="2">
    <source>
        <dbReference type="SAM" id="Phobius"/>
    </source>
</evidence>
<evidence type="ECO:0000256" key="1">
    <source>
        <dbReference type="SAM" id="MobiDB-lite"/>
    </source>
</evidence>
<keyword evidence="2" id="KW-1133">Transmembrane helix</keyword>
<name>A0A8H6CVW1_9HYPO</name>
<feature type="chain" id="PRO_5034363739" evidence="3">
    <location>
        <begin position="20"/>
        <end position="266"/>
    </location>
</feature>
<dbReference type="AlphaFoldDB" id="A0A8H6CVW1"/>
<feature type="region of interest" description="Disordered" evidence="1">
    <location>
        <begin position="134"/>
        <end position="201"/>
    </location>
</feature>
<protein>
    <submittedName>
        <fullName evidence="4">Uncharacterized protein</fullName>
    </submittedName>
</protein>
<organism evidence="4 5">
    <name type="scientific">Fusarium denticulatum</name>
    <dbReference type="NCBI Taxonomy" id="48507"/>
    <lineage>
        <taxon>Eukaryota</taxon>
        <taxon>Fungi</taxon>
        <taxon>Dikarya</taxon>
        <taxon>Ascomycota</taxon>
        <taxon>Pezizomycotina</taxon>
        <taxon>Sordariomycetes</taxon>
        <taxon>Hypocreomycetidae</taxon>
        <taxon>Hypocreales</taxon>
        <taxon>Nectriaceae</taxon>
        <taxon>Fusarium</taxon>
        <taxon>Fusarium fujikuroi species complex</taxon>
    </lineage>
</organism>
<evidence type="ECO:0000256" key="3">
    <source>
        <dbReference type="SAM" id="SignalP"/>
    </source>
</evidence>
<sequence length="266" mass="29846">MQLNWVYLLVASLASLAACDLAEFINPPAYNELDDHGRIFGNNQRYKEGEIVEVVLSHLGDVGNLSVLQLSTAIFDYQYSGDVTKLSQLTKSKIPRHYLWTAVYDIANFSRNGEDAVYFFKNNKTAHSAYFNVSMPDSRKSKPPAALKTTSLGRESSTSQSATRPGPDSTATEKPSRKEKNRKEKNRKEKNRKQKQASTRSGLTVGEVAGITIGAVVAFALILFGFCWGFNRMRVTRQLQKSHEFELRNMERDVRALRETVSKLGA</sequence>
<keyword evidence="3" id="KW-0732">Signal</keyword>
<accession>A0A8H6CVW1</accession>
<dbReference type="Proteomes" id="UP000562682">
    <property type="component" value="Unassembled WGS sequence"/>
</dbReference>
<keyword evidence="2" id="KW-0812">Transmembrane</keyword>
<evidence type="ECO:0000313" key="4">
    <source>
        <dbReference type="EMBL" id="KAF5694976.1"/>
    </source>
</evidence>
<dbReference type="EMBL" id="JAAOAK010000016">
    <property type="protein sequence ID" value="KAF5694976.1"/>
    <property type="molecule type" value="Genomic_DNA"/>
</dbReference>
<reference evidence="4 5" key="1">
    <citation type="submission" date="2020-05" db="EMBL/GenBank/DDBJ databases">
        <title>Identification and distribution of gene clusters putatively required for synthesis of sphingolipid metabolism inhibitors in phylogenetically diverse species of the filamentous fungus Fusarium.</title>
        <authorList>
            <person name="Kim H.-S."/>
            <person name="Busman M."/>
            <person name="Brown D.W."/>
            <person name="Divon H."/>
            <person name="Uhlig S."/>
            <person name="Proctor R.H."/>
        </authorList>
    </citation>
    <scope>NUCLEOTIDE SEQUENCE [LARGE SCALE GENOMIC DNA]</scope>
    <source>
        <strain evidence="4 5">NRRL 25311</strain>
    </source>
</reference>
<feature type="compositionally biased region" description="Polar residues" evidence="1">
    <location>
        <begin position="148"/>
        <end position="173"/>
    </location>
</feature>
<keyword evidence="2" id="KW-0472">Membrane</keyword>
<feature type="compositionally biased region" description="Basic residues" evidence="1">
    <location>
        <begin position="183"/>
        <end position="195"/>
    </location>
</feature>
<feature type="signal peptide" evidence="3">
    <location>
        <begin position="1"/>
        <end position="19"/>
    </location>
</feature>
<feature type="transmembrane region" description="Helical" evidence="2">
    <location>
        <begin position="208"/>
        <end position="231"/>
    </location>
</feature>